<dbReference type="EMBL" id="CP137313">
    <property type="protein sequence ID" value="WQF89123.1"/>
    <property type="molecule type" value="Genomic_DNA"/>
</dbReference>
<dbReference type="RefSeq" id="XP_062786344.1">
    <property type="nucleotide sequence ID" value="XM_062930293.1"/>
</dbReference>
<protein>
    <submittedName>
        <fullName evidence="1">Uncharacterized protein</fullName>
    </submittedName>
</protein>
<organism evidence="1 2">
    <name type="scientific">Colletotrichum destructivum</name>
    <dbReference type="NCBI Taxonomy" id="34406"/>
    <lineage>
        <taxon>Eukaryota</taxon>
        <taxon>Fungi</taxon>
        <taxon>Dikarya</taxon>
        <taxon>Ascomycota</taxon>
        <taxon>Pezizomycotina</taxon>
        <taxon>Sordariomycetes</taxon>
        <taxon>Hypocreomycetidae</taxon>
        <taxon>Glomerellales</taxon>
        <taxon>Glomerellaceae</taxon>
        <taxon>Colletotrichum</taxon>
        <taxon>Colletotrichum destructivum species complex</taxon>
    </lineage>
</organism>
<reference evidence="2" key="1">
    <citation type="journal article" date="2023" name="bioRxiv">
        <title>Complete genome of the Medicago anthracnose fungus, Colletotrichum destructivum, reveals a mini-chromosome-like region within a core chromosome.</title>
        <authorList>
            <person name="Lapalu N."/>
            <person name="Simon A."/>
            <person name="Lu A."/>
            <person name="Plaumann P.-L."/>
            <person name="Amselem J."/>
            <person name="Pigne S."/>
            <person name="Auger A."/>
            <person name="Koch C."/>
            <person name="Dallery J.-F."/>
            <person name="O'Connell R.J."/>
        </authorList>
    </citation>
    <scope>NUCLEOTIDE SEQUENCE [LARGE SCALE GENOMIC DNA]</scope>
    <source>
        <strain evidence="2">CBS 520.97</strain>
    </source>
</reference>
<accession>A0AAX4J135</accession>
<name>A0AAX4J135_9PEZI</name>
<dbReference type="GeneID" id="87950637"/>
<gene>
    <name evidence="1" type="ORF">CDEST_14137</name>
</gene>
<keyword evidence="2" id="KW-1185">Reference proteome</keyword>
<dbReference type="Proteomes" id="UP001322277">
    <property type="component" value="Chromosome 9"/>
</dbReference>
<evidence type="ECO:0000313" key="2">
    <source>
        <dbReference type="Proteomes" id="UP001322277"/>
    </source>
</evidence>
<sequence>MGFSRRWDRVPSARRRLYAQGIPVSHTRHLTEMQLSVRTSPFCHWFAGCKHGLVCRNTSIQGYGAFDFCRCAMP</sequence>
<dbReference type="KEGG" id="cdet:87950637"/>
<dbReference type="AlphaFoldDB" id="A0AAX4J135"/>
<proteinExistence type="predicted"/>
<evidence type="ECO:0000313" key="1">
    <source>
        <dbReference type="EMBL" id="WQF89123.1"/>
    </source>
</evidence>